<name>A0ABW3CQN6_9ACTN</name>
<evidence type="ECO:0000313" key="3">
    <source>
        <dbReference type="Proteomes" id="UP001597083"/>
    </source>
</evidence>
<evidence type="ECO:0000313" key="2">
    <source>
        <dbReference type="EMBL" id="MFD0856555.1"/>
    </source>
</evidence>
<evidence type="ECO:0000256" key="1">
    <source>
        <dbReference type="SAM" id="MobiDB-lite"/>
    </source>
</evidence>
<feature type="compositionally biased region" description="Gly residues" evidence="1">
    <location>
        <begin position="48"/>
        <end position="59"/>
    </location>
</feature>
<accession>A0ABW3CQN6</accession>
<reference evidence="3" key="1">
    <citation type="journal article" date="2019" name="Int. J. Syst. Evol. Microbiol.">
        <title>The Global Catalogue of Microorganisms (GCM) 10K type strain sequencing project: providing services to taxonomists for standard genome sequencing and annotation.</title>
        <authorList>
            <consortium name="The Broad Institute Genomics Platform"/>
            <consortium name="The Broad Institute Genome Sequencing Center for Infectious Disease"/>
            <person name="Wu L."/>
            <person name="Ma J."/>
        </authorList>
    </citation>
    <scope>NUCLEOTIDE SEQUENCE [LARGE SCALE GENOMIC DNA]</scope>
    <source>
        <strain evidence="3">JCM 31696</strain>
    </source>
</reference>
<dbReference type="Proteomes" id="UP001597083">
    <property type="component" value="Unassembled WGS sequence"/>
</dbReference>
<organism evidence="2 3">
    <name type="scientific">Actinomadura adrarensis</name>
    <dbReference type="NCBI Taxonomy" id="1819600"/>
    <lineage>
        <taxon>Bacteria</taxon>
        <taxon>Bacillati</taxon>
        <taxon>Actinomycetota</taxon>
        <taxon>Actinomycetes</taxon>
        <taxon>Streptosporangiales</taxon>
        <taxon>Thermomonosporaceae</taxon>
        <taxon>Actinomadura</taxon>
    </lineage>
</organism>
<feature type="compositionally biased region" description="Low complexity" evidence="1">
    <location>
        <begin position="1"/>
        <end position="15"/>
    </location>
</feature>
<gene>
    <name evidence="2" type="ORF">ACFQ07_30235</name>
</gene>
<feature type="compositionally biased region" description="Basic and acidic residues" evidence="1">
    <location>
        <begin position="17"/>
        <end position="33"/>
    </location>
</feature>
<feature type="region of interest" description="Disordered" evidence="1">
    <location>
        <begin position="1"/>
        <end position="67"/>
    </location>
</feature>
<proteinExistence type="predicted"/>
<dbReference type="EMBL" id="JBHTIR010004166">
    <property type="protein sequence ID" value="MFD0856555.1"/>
    <property type="molecule type" value="Genomic_DNA"/>
</dbReference>
<feature type="non-terminal residue" evidence="2">
    <location>
        <position position="1"/>
    </location>
</feature>
<keyword evidence="3" id="KW-1185">Reference proteome</keyword>
<feature type="compositionally biased region" description="Polar residues" evidence="1">
    <location>
        <begin position="37"/>
        <end position="46"/>
    </location>
</feature>
<comment type="caution">
    <text evidence="2">The sequence shown here is derived from an EMBL/GenBank/DDBJ whole genome shotgun (WGS) entry which is preliminary data.</text>
</comment>
<sequence length="67" mass="6527">PVSSATSPTPTPTRSVIRGDGKCEAHGSGECRVEATGNPTSGTKVQCTGGGRGNGGGECRVGVGPKD</sequence>
<protein>
    <submittedName>
        <fullName evidence="2">Uncharacterized protein</fullName>
    </submittedName>
</protein>